<dbReference type="InterPro" id="IPR011701">
    <property type="entry name" value="MFS"/>
</dbReference>
<keyword evidence="5 7" id="KW-1133">Transmembrane helix</keyword>
<comment type="caution">
    <text evidence="9">The sequence shown here is derived from an EMBL/GenBank/DDBJ whole genome shotgun (WGS) entry which is preliminary data.</text>
</comment>
<evidence type="ECO:0000256" key="6">
    <source>
        <dbReference type="ARBA" id="ARBA00023136"/>
    </source>
</evidence>
<evidence type="ECO:0000256" key="7">
    <source>
        <dbReference type="SAM" id="Phobius"/>
    </source>
</evidence>
<keyword evidence="10" id="KW-1185">Reference proteome</keyword>
<feature type="transmembrane region" description="Helical" evidence="7">
    <location>
        <begin position="317"/>
        <end position="339"/>
    </location>
</feature>
<dbReference type="PANTHER" id="PTHR42718">
    <property type="entry name" value="MAJOR FACILITATOR SUPERFAMILY MULTIDRUG TRANSPORTER MFSC"/>
    <property type="match status" value="1"/>
</dbReference>
<keyword evidence="4 7" id="KW-0812">Transmembrane</keyword>
<dbReference type="Gene3D" id="1.20.1720.10">
    <property type="entry name" value="Multidrug resistance protein D"/>
    <property type="match status" value="1"/>
</dbReference>
<dbReference type="Pfam" id="PF07690">
    <property type="entry name" value="MFS_1"/>
    <property type="match status" value="1"/>
</dbReference>
<evidence type="ECO:0000313" key="9">
    <source>
        <dbReference type="EMBL" id="GAA4614758.1"/>
    </source>
</evidence>
<keyword evidence="6 7" id="KW-0472">Membrane</keyword>
<evidence type="ECO:0000313" key="10">
    <source>
        <dbReference type="Proteomes" id="UP001500212"/>
    </source>
</evidence>
<feature type="domain" description="Major facilitator superfamily (MFS) profile" evidence="8">
    <location>
        <begin position="27"/>
        <end position="516"/>
    </location>
</feature>
<feature type="transmembrane region" description="Helical" evidence="7">
    <location>
        <begin position="489"/>
        <end position="511"/>
    </location>
</feature>
<sequence>MSLNGVLGTASSGSDSAAIAHRRRWMILAVACTSLLLCGIDLTVLHVSVPEMTRQVHPSGVQLLWIVDVYSLTVAALLVTCGTLGDRIGRRRLLLGGFALFGVASATAAFSTTAVELILARALLGVGAAMIMASTVAVIRVVFSDDRERTLAIGIWTSAHSVGATVGPLLGGALVERWWWGAVFLVNVPIVVVILIVGALILPESRDPAPRRWDLSSVALSVAGLAGVVYALKQVGEHLRVGVGVAVIGAAGVSLLTTFVVRQRRLAQPLLDLSLLSDRRVAAATICVISCFGGYTAMLFFFTQWLQWVGGHSPLRAGLALMPLAGSNAVGAVLAPWAARRVGARWAVSGALALFAAALATLALLAGSGPAAYGVVVVTMVAAGTGAGVVMTLGADLITAAADPRRAGEAAAIQETSFELGAGLGVAVLGTVLAATYRTVLPSVAGLSTGEQRTARESIGAAVEVAGRLDATTGEVLRRAARDAYGQGFTTVAAIAAVILGLTSFLAVALLRPTTRVEAGR</sequence>
<dbReference type="PANTHER" id="PTHR42718:SF47">
    <property type="entry name" value="METHYL VIOLOGEN RESISTANCE PROTEIN SMVA"/>
    <property type="match status" value="1"/>
</dbReference>
<accession>A0ABP8TRK5</accession>
<dbReference type="InterPro" id="IPR036259">
    <property type="entry name" value="MFS_trans_sf"/>
</dbReference>
<comment type="subcellular location">
    <subcellularLocation>
        <location evidence="1">Cell membrane</location>
        <topology evidence="1">Multi-pass membrane protein</topology>
    </subcellularLocation>
</comment>
<gene>
    <name evidence="9" type="ORF">GCM10023195_64590</name>
</gene>
<evidence type="ECO:0000256" key="5">
    <source>
        <dbReference type="ARBA" id="ARBA00022989"/>
    </source>
</evidence>
<feature type="transmembrane region" description="Helical" evidence="7">
    <location>
        <begin position="213"/>
        <end position="232"/>
    </location>
</feature>
<dbReference type="CDD" id="cd17321">
    <property type="entry name" value="MFS_MMR_MDR_like"/>
    <property type="match status" value="1"/>
</dbReference>
<feature type="transmembrane region" description="Helical" evidence="7">
    <location>
        <begin position="118"/>
        <end position="139"/>
    </location>
</feature>
<evidence type="ECO:0000256" key="1">
    <source>
        <dbReference type="ARBA" id="ARBA00004651"/>
    </source>
</evidence>
<dbReference type="RefSeq" id="WP_345363109.1">
    <property type="nucleotide sequence ID" value="NZ_BAABHJ010000027.1"/>
</dbReference>
<feature type="transmembrane region" description="Helical" evidence="7">
    <location>
        <begin position="151"/>
        <end position="172"/>
    </location>
</feature>
<evidence type="ECO:0000256" key="3">
    <source>
        <dbReference type="ARBA" id="ARBA00022475"/>
    </source>
</evidence>
<feature type="transmembrane region" description="Helical" evidence="7">
    <location>
        <begin position="346"/>
        <end position="366"/>
    </location>
</feature>
<dbReference type="PROSITE" id="PS50850">
    <property type="entry name" value="MFS"/>
    <property type="match status" value="1"/>
</dbReference>
<feature type="transmembrane region" description="Helical" evidence="7">
    <location>
        <begin position="25"/>
        <end position="49"/>
    </location>
</feature>
<reference evidence="10" key="1">
    <citation type="journal article" date="2019" name="Int. J. Syst. Evol. Microbiol.">
        <title>The Global Catalogue of Microorganisms (GCM) 10K type strain sequencing project: providing services to taxonomists for standard genome sequencing and annotation.</title>
        <authorList>
            <consortium name="The Broad Institute Genomics Platform"/>
            <consortium name="The Broad Institute Genome Sequencing Center for Infectious Disease"/>
            <person name="Wu L."/>
            <person name="Ma J."/>
        </authorList>
    </citation>
    <scope>NUCLEOTIDE SEQUENCE [LARGE SCALE GENOMIC DNA]</scope>
    <source>
        <strain evidence="10">JCM 17938</strain>
    </source>
</reference>
<keyword evidence="3" id="KW-1003">Cell membrane</keyword>
<feature type="transmembrane region" description="Helical" evidence="7">
    <location>
        <begin position="93"/>
        <end position="112"/>
    </location>
</feature>
<keyword evidence="2" id="KW-0813">Transport</keyword>
<dbReference type="Proteomes" id="UP001500212">
    <property type="component" value="Unassembled WGS sequence"/>
</dbReference>
<dbReference type="SUPFAM" id="SSF103473">
    <property type="entry name" value="MFS general substrate transporter"/>
    <property type="match status" value="1"/>
</dbReference>
<evidence type="ECO:0000259" key="8">
    <source>
        <dbReference type="PROSITE" id="PS50850"/>
    </source>
</evidence>
<evidence type="ECO:0000256" key="2">
    <source>
        <dbReference type="ARBA" id="ARBA00022448"/>
    </source>
</evidence>
<organism evidence="9 10">
    <name type="scientific">Actinoallomurus liliacearum</name>
    <dbReference type="NCBI Taxonomy" id="1080073"/>
    <lineage>
        <taxon>Bacteria</taxon>
        <taxon>Bacillati</taxon>
        <taxon>Actinomycetota</taxon>
        <taxon>Actinomycetes</taxon>
        <taxon>Streptosporangiales</taxon>
        <taxon>Thermomonosporaceae</taxon>
        <taxon>Actinoallomurus</taxon>
    </lineage>
</organism>
<feature type="transmembrane region" description="Helical" evidence="7">
    <location>
        <begin position="178"/>
        <end position="201"/>
    </location>
</feature>
<dbReference type="Gene3D" id="1.20.1250.20">
    <property type="entry name" value="MFS general substrate transporter like domains"/>
    <property type="match status" value="1"/>
</dbReference>
<feature type="transmembrane region" description="Helical" evidence="7">
    <location>
        <begin position="238"/>
        <end position="261"/>
    </location>
</feature>
<feature type="transmembrane region" description="Helical" evidence="7">
    <location>
        <begin position="61"/>
        <end position="81"/>
    </location>
</feature>
<feature type="transmembrane region" description="Helical" evidence="7">
    <location>
        <begin position="372"/>
        <end position="398"/>
    </location>
</feature>
<proteinExistence type="predicted"/>
<name>A0ABP8TRK5_9ACTN</name>
<dbReference type="InterPro" id="IPR020846">
    <property type="entry name" value="MFS_dom"/>
</dbReference>
<dbReference type="EMBL" id="BAABHJ010000027">
    <property type="protein sequence ID" value="GAA4614758.1"/>
    <property type="molecule type" value="Genomic_DNA"/>
</dbReference>
<feature type="transmembrane region" description="Helical" evidence="7">
    <location>
        <begin position="281"/>
        <end position="305"/>
    </location>
</feature>
<protein>
    <submittedName>
        <fullName evidence="9">MFS transporter</fullName>
    </submittedName>
</protein>
<feature type="transmembrane region" description="Helical" evidence="7">
    <location>
        <begin position="418"/>
        <end position="437"/>
    </location>
</feature>
<evidence type="ECO:0000256" key="4">
    <source>
        <dbReference type="ARBA" id="ARBA00022692"/>
    </source>
</evidence>